<dbReference type="GeneID" id="90541336"/>
<dbReference type="AlphaFoldDB" id="A0AAX4JC35"/>
<dbReference type="EMBL" id="CP142730">
    <property type="protein sequence ID" value="WUR03521.1"/>
    <property type="molecule type" value="Genomic_DNA"/>
</dbReference>
<reference evidence="1" key="1">
    <citation type="journal article" date="2024" name="BMC Genomics">
        <title>Functional annotation of a divergent genome using sequence and structure-based similarity.</title>
        <authorList>
            <person name="Svedberg D."/>
            <person name="Winiger R.R."/>
            <person name="Berg A."/>
            <person name="Sharma H."/>
            <person name="Tellgren-Roth C."/>
            <person name="Debrunner-Vossbrinck B.A."/>
            <person name="Vossbrinck C.R."/>
            <person name="Barandun J."/>
        </authorList>
    </citation>
    <scope>NUCLEOTIDE SEQUENCE</scope>
    <source>
        <strain evidence="1">Illinois isolate</strain>
    </source>
</reference>
<sequence length="167" mass="19976">MGNKTKSKQKKNKKSLNKEHEYKGDINNFDDFAAFYRRRNRMMSNPIPQSTKKDDLYMECTDEYNTYYNNILYLGKKKSPLRILSELAYLDYYRNNLVKEEEFEKRICVFGHKGCKKKECWVEKCRNCSDKACPTCASNKVNIINEYFSANDDDDLDIEHYKKRHLD</sequence>
<dbReference type="RefSeq" id="XP_065329666.1">
    <property type="nucleotide sequence ID" value="XM_065473594.1"/>
</dbReference>
<dbReference type="Proteomes" id="UP001334084">
    <property type="component" value="Chromosome 5"/>
</dbReference>
<name>A0AAX4JC35_9MICR</name>
<organism evidence="1 2">
    <name type="scientific">Vairimorpha necatrix</name>
    <dbReference type="NCBI Taxonomy" id="6039"/>
    <lineage>
        <taxon>Eukaryota</taxon>
        <taxon>Fungi</taxon>
        <taxon>Fungi incertae sedis</taxon>
        <taxon>Microsporidia</taxon>
        <taxon>Nosematidae</taxon>
        <taxon>Vairimorpha</taxon>
    </lineage>
</organism>
<dbReference type="KEGG" id="vnx:VNE69_05112"/>
<gene>
    <name evidence="1" type="ORF">VNE69_05112</name>
</gene>
<evidence type="ECO:0000313" key="2">
    <source>
        <dbReference type="Proteomes" id="UP001334084"/>
    </source>
</evidence>
<accession>A0AAX4JC35</accession>
<protein>
    <submittedName>
        <fullName evidence="1">Uncharacterized protein</fullName>
    </submittedName>
</protein>
<evidence type="ECO:0000313" key="1">
    <source>
        <dbReference type="EMBL" id="WUR03521.1"/>
    </source>
</evidence>
<keyword evidence="2" id="KW-1185">Reference proteome</keyword>
<proteinExistence type="predicted"/>